<feature type="domain" description="Anti-sigma-D factor RsdA sigma factor binding region" evidence="3">
    <location>
        <begin position="6"/>
        <end position="46"/>
    </location>
</feature>
<dbReference type="EMBL" id="JABENB010000002">
    <property type="protein sequence ID" value="NNG40025.1"/>
    <property type="molecule type" value="Genomic_DNA"/>
</dbReference>
<reference evidence="4 5" key="1">
    <citation type="submission" date="2020-05" db="EMBL/GenBank/DDBJ databases">
        <title>Flexivirga sp. ID2601S isolated from air conditioner.</title>
        <authorList>
            <person name="Kim D.H."/>
        </authorList>
    </citation>
    <scope>NUCLEOTIDE SEQUENCE [LARGE SCALE GENOMIC DNA]</scope>
    <source>
        <strain evidence="4 5">ID2601S</strain>
    </source>
</reference>
<dbReference type="Gene3D" id="6.10.250.1300">
    <property type="match status" value="1"/>
</dbReference>
<dbReference type="Proteomes" id="UP000557772">
    <property type="component" value="Unassembled WGS sequence"/>
</dbReference>
<accession>A0A849AHU6</accession>
<evidence type="ECO:0000313" key="5">
    <source>
        <dbReference type="Proteomes" id="UP000557772"/>
    </source>
</evidence>
<keyword evidence="5" id="KW-1185">Reference proteome</keyword>
<keyword evidence="2" id="KW-0472">Membrane</keyword>
<dbReference type="AlphaFoldDB" id="A0A849AHU6"/>
<name>A0A849AHU6_9MICO</name>
<comment type="caution">
    <text evidence="4">The sequence shown here is derived from an EMBL/GenBank/DDBJ whole genome shotgun (WGS) entry which is preliminary data.</text>
</comment>
<feature type="transmembrane region" description="Helical" evidence="2">
    <location>
        <begin position="64"/>
        <end position="87"/>
    </location>
</feature>
<protein>
    <recommendedName>
        <fullName evidence="3">Anti-sigma-D factor RsdA sigma factor binding region domain-containing protein</fullName>
    </recommendedName>
</protein>
<feature type="compositionally biased region" description="Low complexity" evidence="1">
    <location>
        <begin position="188"/>
        <end position="246"/>
    </location>
</feature>
<feature type="compositionally biased region" description="Low complexity" evidence="1">
    <location>
        <begin position="270"/>
        <end position="299"/>
    </location>
</feature>
<keyword evidence="2" id="KW-0812">Transmembrane</keyword>
<evidence type="ECO:0000256" key="2">
    <source>
        <dbReference type="SAM" id="Phobius"/>
    </source>
</evidence>
<dbReference type="Pfam" id="PF16751">
    <property type="entry name" value="RsdA_SigD_bd"/>
    <property type="match status" value="1"/>
</dbReference>
<keyword evidence="2" id="KW-1133">Transmembrane helix</keyword>
<evidence type="ECO:0000313" key="4">
    <source>
        <dbReference type="EMBL" id="NNG40025.1"/>
    </source>
</evidence>
<dbReference type="InterPro" id="IPR031928">
    <property type="entry name" value="RsdA_SigD-bd"/>
</dbReference>
<feature type="compositionally biased region" description="Low complexity" evidence="1">
    <location>
        <begin position="137"/>
        <end position="152"/>
    </location>
</feature>
<proteinExistence type="predicted"/>
<organism evidence="4 5">
    <name type="scientific">Flexivirga aerilata</name>
    <dbReference type="NCBI Taxonomy" id="1656889"/>
    <lineage>
        <taxon>Bacteria</taxon>
        <taxon>Bacillati</taxon>
        <taxon>Actinomycetota</taxon>
        <taxon>Actinomycetes</taxon>
        <taxon>Micrococcales</taxon>
        <taxon>Dermacoccaceae</taxon>
        <taxon>Flexivirga</taxon>
    </lineage>
</organism>
<evidence type="ECO:0000256" key="1">
    <source>
        <dbReference type="SAM" id="MobiDB-lite"/>
    </source>
</evidence>
<feature type="region of interest" description="Disordered" evidence="1">
    <location>
        <begin position="105"/>
        <end position="299"/>
    </location>
</feature>
<gene>
    <name evidence="4" type="ORF">HJ588_12205</name>
</gene>
<feature type="compositionally biased region" description="Polar residues" evidence="1">
    <location>
        <begin position="118"/>
        <end position="132"/>
    </location>
</feature>
<evidence type="ECO:0000259" key="3">
    <source>
        <dbReference type="Pfam" id="PF16751"/>
    </source>
</evidence>
<sequence>MSPPSIGDIRRDDELLDALGARREVSSGDEVAALLGDWVAQVDAPPRAKRGGRYARARRGSARIGVTAAVVVGALSMSGMAAAVTGVPGISRVAQNFGLAGRSAPTAIADGPAGHPAGTSQPDPAVTGTEQPSAPPTVRSTTAVSARSSASTPADRTTGRVMPGTPEPSMGVWVPSPTRIVRGGPVLSPTATAPATSPTSLPASTSSPSATSSSSMSPSSSSSSSSSPSSSSSHTPRASRSATSTSQEYFGPTSSPRGSARGHARTPLVTGPTSASSSDATPTSTSGSSAESSSSTSGD</sequence>